<dbReference type="GO" id="GO:0005886">
    <property type="term" value="C:plasma membrane"/>
    <property type="evidence" value="ECO:0007669"/>
    <property type="project" value="UniProtKB-SubCell"/>
</dbReference>
<dbReference type="AlphaFoldDB" id="A0A9X3MNV7"/>
<dbReference type="Proteomes" id="UP001149140">
    <property type="component" value="Unassembled WGS sequence"/>
</dbReference>
<dbReference type="Gene3D" id="1.10.3720.10">
    <property type="entry name" value="MetI-like"/>
    <property type="match status" value="1"/>
</dbReference>
<dbReference type="RefSeq" id="WP_270038837.1">
    <property type="nucleotide sequence ID" value="NZ_JAPDOD010000004.1"/>
</dbReference>
<feature type="transmembrane region" description="Helical" evidence="7">
    <location>
        <begin position="133"/>
        <end position="151"/>
    </location>
</feature>
<reference evidence="9" key="1">
    <citation type="submission" date="2022-10" db="EMBL/GenBank/DDBJ databases">
        <title>The WGS of Solirubrobacter ginsenosidimutans DSM 21036.</title>
        <authorList>
            <person name="Jiang Z."/>
        </authorList>
    </citation>
    <scope>NUCLEOTIDE SEQUENCE</scope>
    <source>
        <strain evidence="9">DSM 21036</strain>
    </source>
</reference>
<dbReference type="PROSITE" id="PS50928">
    <property type="entry name" value="ABC_TM1"/>
    <property type="match status" value="1"/>
</dbReference>
<evidence type="ECO:0000256" key="7">
    <source>
        <dbReference type="RuleBase" id="RU363032"/>
    </source>
</evidence>
<keyword evidence="5 7" id="KW-1133">Transmembrane helix</keyword>
<evidence type="ECO:0000313" key="9">
    <source>
        <dbReference type="EMBL" id="MDA0160071.1"/>
    </source>
</evidence>
<keyword evidence="10" id="KW-1185">Reference proteome</keyword>
<feature type="transmembrane region" description="Helical" evidence="7">
    <location>
        <begin position="99"/>
        <end position="121"/>
    </location>
</feature>
<keyword evidence="4 7" id="KW-0812">Transmembrane</keyword>
<dbReference type="Pfam" id="PF00528">
    <property type="entry name" value="BPD_transp_1"/>
    <property type="match status" value="1"/>
</dbReference>
<dbReference type="EMBL" id="JAPDOD010000004">
    <property type="protein sequence ID" value="MDA0160071.1"/>
    <property type="molecule type" value="Genomic_DNA"/>
</dbReference>
<dbReference type="InterPro" id="IPR035906">
    <property type="entry name" value="MetI-like_sf"/>
</dbReference>
<dbReference type="InterPro" id="IPR000515">
    <property type="entry name" value="MetI-like"/>
</dbReference>
<keyword evidence="6 7" id="KW-0472">Membrane</keyword>
<feature type="transmembrane region" description="Helical" evidence="7">
    <location>
        <begin position="177"/>
        <end position="198"/>
    </location>
</feature>
<evidence type="ECO:0000313" key="10">
    <source>
        <dbReference type="Proteomes" id="UP001149140"/>
    </source>
</evidence>
<dbReference type="PANTHER" id="PTHR43744:SF12">
    <property type="entry name" value="ABC TRANSPORTER PERMEASE PROTEIN MG189-RELATED"/>
    <property type="match status" value="1"/>
</dbReference>
<evidence type="ECO:0000259" key="8">
    <source>
        <dbReference type="PROSITE" id="PS50928"/>
    </source>
</evidence>
<comment type="caution">
    <text evidence="9">The sequence shown here is derived from an EMBL/GenBank/DDBJ whole genome shotgun (WGS) entry which is preliminary data.</text>
</comment>
<dbReference type="GO" id="GO:0055085">
    <property type="term" value="P:transmembrane transport"/>
    <property type="evidence" value="ECO:0007669"/>
    <property type="project" value="InterPro"/>
</dbReference>
<gene>
    <name evidence="9" type="ORF">OM076_07345</name>
</gene>
<proteinExistence type="inferred from homology"/>
<feature type="domain" description="ABC transmembrane type-1" evidence="8">
    <location>
        <begin position="62"/>
        <end position="247"/>
    </location>
</feature>
<evidence type="ECO:0000256" key="6">
    <source>
        <dbReference type="ARBA" id="ARBA00023136"/>
    </source>
</evidence>
<feature type="transmembrane region" description="Helical" evidence="7">
    <location>
        <begin position="218"/>
        <end position="246"/>
    </location>
</feature>
<organism evidence="9 10">
    <name type="scientific">Solirubrobacter ginsenosidimutans</name>
    <dbReference type="NCBI Taxonomy" id="490573"/>
    <lineage>
        <taxon>Bacteria</taxon>
        <taxon>Bacillati</taxon>
        <taxon>Actinomycetota</taxon>
        <taxon>Thermoleophilia</taxon>
        <taxon>Solirubrobacterales</taxon>
        <taxon>Solirubrobacteraceae</taxon>
        <taxon>Solirubrobacter</taxon>
    </lineage>
</organism>
<dbReference type="CDD" id="cd06261">
    <property type="entry name" value="TM_PBP2"/>
    <property type="match status" value="1"/>
</dbReference>
<evidence type="ECO:0000256" key="5">
    <source>
        <dbReference type="ARBA" id="ARBA00022989"/>
    </source>
</evidence>
<evidence type="ECO:0000256" key="2">
    <source>
        <dbReference type="ARBA" id="ARBA00022448"/>
    </source>
</evidence>
<feature type="transmembrane region" description="Helical" evidence="7">
    <location>
        <begin position="66"/>
        <end position="87"/>
    </location>
</feature>
<evidence type="ECO:0000256" key="3">
    <source>
        <dbReference type="ARBA" id="ARBA00022475"/>
    </source>
</evidence>
<accession>A0A9X3MNV7</accession>
<keyword evidence="3" id="KW-1003">Cell membrane</keyword>
<sequence>MLAFLAYFAFPLFWLFVAATKDRSDLFSTFGLWFADDFHLVQNVRDLFSIRTLDGGTYVVWLRNSFLYSVSSAVIAGLCATAAGYGFSKFAFRGRQVMFWVILGSVMVPTQALAVPTWLLFAQVDLTNSPLSVILPCSVSPFGVFLMRIYADRAIDSSLIEAARLDGASEWRIFRSIVFRLLAPGFVTVMLFAFVQTWNNYLLPLLMLSESKWYPLTIGLTQIGNSGAIVGSLIAIIPMILAFVLLQRFWQTGLAAGVD</sequence>
<dbReference type="SUPFAM" id="SSF161098">
    <property type="entry name" value="MetI-like"/>
    <property type="match status" value="1"/>
</dbReference>
<comment type="similarity">
    <text evidence="7">Belongs to the binding-protein-dependent transport system permease family.</text>
</comment>
<evidence type="ECO:0000256" key="4">
    <source>
        <dbReference type="ARBA" id="ARBA00022692"/>
    </source>
</evidence>
<keyword evidence="2 7" id="KW-0813">Transport</keyword>
<dbReference type="PANTHER" id="PTHR43744">
    <property type="entry name" value="ABC TRANSPORTER PERMEASE PROTEIN MG189-RELATED-RELATED"/>
    <property type="match status" value="1"/>
</dbReference>
<comment type="subcellular location">
    <subcellularLocation>
        <location evidence="1 7">Cell membrane</location>
        <topology evidence="1 7">Multi-pass membrane protein</topology>
    </subcellularLocation>
</comment>
<evidence type="ECO:0000256" key="1">
    <source>
        <dbReference type="ARBA" id="ARBA00004651"/>
    </source>
</evidence>
<name>A0A9X3MNV7_9ACTN</name>
<protein>
    <submittedName>
        <fullName evidence="9">Carbohydrate ABC transporter permease</fullName>
    </submittedName>
</protein>